<proteinExistence type="predicted"/>
<accession>A0A0J8QQX5</accession>
<dbReference type="EMBL" id="DS268255">
    <property type="protein sequence ID" value="KMU73623.1"/>
    <property type="molecule type" value="Genomic_DNA"/>
</dbReference>
<evidence type="ECO:0000313" key="3">
    <source>
        <dbReference type="Proteomes" id="UP000054559"/>
    </source>
</evidence>
<evidence type="ECO:0000256" key="1">
    <source>
        <dbReference type="SAM" id="MobiDB-lite"/>
    </source>
</evidence>
<evidence type="ECO:0000313" key="2">
    <source>
        <dbReference type="EMBL" id="KMU73623.1"/>
    </source>
</evidence>
<feature type="region of interest" description="Disordered" evidence="1">
    <location>
        <begin position="71"/>
        <end position="103"/>
    </location>
</feature>
<organism evidence="2 3">
    <name type="scientific">Coccidioides immitis RMSCC 3703</name>
    <dbReference type="NCBI Taxonomy" id="454286"/>
    <lineage>
        <taxon>Eukaryota</taxon>
        <taxon>Fungi</taxon>
        <taxon>Dikarya</taxon>
        <taxon>Ascomycota</taxon>
        <taxon>Pezizomycotina</taxon>
        <taxon>Eurotiomycetes</taxon>
        <taxon>Eurotiomycetidae</taxon>
        <taxon>Onygenales</taxon>
        <taxon>Onygenaceae</taxon>
        <taxon>Coccidioides</taxon>
    </lineage>
</organism>
<dbReference type="Proteomes" id="UP000054559">
    <property type="component" value="Unassembled WGS sequence"/>
</dbReference>
<dbReference type="AlphaFoldDB" id="A0A0J8QQX5"/>
<sequence length="103" mass="11828">MAFFFPAGSLANCKWLISNNKTHQWHQLFNFWNANLISNVQPFPEDLIILENDTPLRNNELVQTDHIQLTHQNHPKQALKQKPAGAGRESLTSMPQRVLNSLL</sequence>
<protein>
    <submittedName>
        <fullName evidence="2">Uncharacterized protein</fullName>
    </submittedName>
</protein>
<name>A0A0J8QQX5_COCIT</name>
<gene>
    <name evidence="2" type="ORF">CISG_10208</name>
</gene>
<reference evidence="3" key="1">
    <citation type="journal article" date="2010" name="Genome Res.">
        <title>Population genomic sequencing of Coccidioides fungi reveals recent hybridization and transposon control.</title>
        <authorList>
            <person name="Neafsey D.E."/>
            <person name="Barker B.M."/>
            <person name="Sharpton T.J."/>
            <person name="Stajich J.E."/>
            <person name="Park D.J."/>
            <person name="Whiston E."/>
            <person name="Hung C.-Y."/>
            <person name="McMahan C."/>
            <person name="White J."/>
            <person name="Sykes S."/>
            <person name="Heiman D."/>
            <person name="Young S."/>
            <person name="Zeng Q."/>
            <person name="Abouelleil A."/>
            <person name="Aftuck L."/>
            <person name="Bessette D."/>
            <person name="Brown A."/>
            <person name="FitzGerald M."/>
            <person name="Lui A."/>
            <person name="Macdonald J.P."/>
            <person name="Priest M."/>
            <person name="Orbach M.J."/>
            <person name="Galgiani J.N."/>
            <person name="Kirkland T.N."/>
            <person name="Cole G.T."/>
            <person name="Birren B.W."/>
            <person name="Henn M.R."/>
            <person name="Taylor J.W."/>
            <person name="Rounsley S.D."/>
        </authorList>
    </citation>
    <scope>NUCLEOTIDE SEQUENCE [LARGE SCALE GENOMIC DNA]</scope>
    <source>
        <strain evidence="3">RMSCC 3703</strain>
    </source>
</reference>
<feature type="compositionally biased region" description="Polar residues" evidence="1">
    <location>
        <begin position="90"/>
        <end position="103"/>
    </location>
</feature>